<dbReference type="OrthoDB" id="960964at2"/>
<dbReference type="Proteomes" id="UP000192333">
    <property type="component" value="Chromosome I"/>
</dbReference>
<sequence>MKNLAILTILVAFALNACTQDSFTEKTFHDFIAKNEDQMFLSDNTDKNFVFIAGSGWKLGITDFIEQSSNMTIKNEFSDLTVNQSGGTAIVSGIIDQKIAQKENPSDVFEYKGVFTAVYASQNNKWVLMSWQHSDYRPEGSFTEKTFHELMAKTEDRMFTLENTDENFVFITGNGQKMGRTELKELTSTMAVINEFSDVTVNQSGATVIVSGLIDQKISQKENPAGAWNYKGVFTAVYAAQNNNWVLMSWQHSDYKPND</sequence>
<dbReference type="Gene3D" id="3.10.450.50">
    <property type="match status" value="2"/>
</dbReference>
<name>A0A1W2GZZ1_9BACT</name>
<proteinExistence type="predicted"/>
<dbReference type="RefSeq" id="WP_084119087.1">
    <property type="nucleotide sequence ID" value="NZ_LT838813.1"/>
</dbReference>
<keyword evidence="3" id="KW-1185">Reference proteome</keyword>
<dbReference type="STRING" id="758820.SAMN00777080_0798"/>
<evidence type="ECO:0000256" key="1">
    <source>
        <dbReference type="SAM" id="SignalP"/>
    </source>
</evidence>
<evidence type="ECO:0000313" key="2">
    <source>
        <dbReference type="EMBL" id="SMD42257.1"/>
    </source>
</evidence>
<evidence type="ECO:0008006" key="4">
    <source>
        <dbReference type="Google" id="ProtNLM"/>
    </source>
</evidence>
<protein>
    <recommendedName>
        <fullName evidence="4">DUF4440 domain-containing protein</fullName>
    </recommendedName>
</protein>
<evidence type="ECO:0000313" key="3">
    <source>
        <dbReference type="Proteomes" id="UP000192333"/>
    </source>
</evidence>
<organism evidence="2 3">
    <name type="scientific">Aquiflexum balticum DSM 16537</name>
    <dbReference type="NCBI Taxonomy" id="758820"/>
    <lineage>
        <taxon>Bacteria</taxon>
        <taxon>Pseudomonadati</taxon>
        <taxon>Bacteroidota</taxon>
        <taxon>Cytophagia</taxon>
        <taxon>Cytophagales</taxon>
        <taxon>Cyclobacteriaceae</taxon>
        <taxon>Aquiflexum</taxon>
    </lineage>
</organism>
<gene>
    <name evidence="2" type="ORF">SAMN00777080_0798</name>
</gene>
<dbReference type="SUPFAM" id="SSF54427">
    <property type="entry name" value="NTF2-like"/>
    <property type="match status" value="2"/>
</dbReference>
<dbReference type="InterPro" id="IPR032710">
    <property type="entry name" value="NTF2-like_dom_sf"/>
</dbReference>
<dbReference type="EMBL" id="LT838813">
    <property type="protein sequence ID" value="SMD42257.1"/>
    <property type="molecule type" value="Genomic_DNA"/>
</dbReference>
<keyword evidence="1" id="KW-0732">Signal</keyword>
<accession>A0A1W2GZZ1</accession>
<reference evidence="3" key="1">
    <citation type="submission" date="2017-04" db="EMBL/GenBank/DDBJ databases">
        <authorList>
            <person name="Varghese N."/>
            <person name="Submissions S."/>
        </authorList>
    </citation>
    <scope>NUCLEOTIDE SEQUENCE [LARGE SCALE GENOMIC DNA]</scope>
    <source>
        <strain evidence="3">DSM 16537</strain>
    </source>
</reference>
<dbReference type="AlphaFoldDB" id="A0A1W2GZZ1"/>
<feature type="chain" id="PRO_5012145091" description="DUF4440 domain-containing protein" evidence="1">
    <location>
        <begin position="18"/>
        <end position="259"/>
    </location>
</feature>
<feature type="signal peptide" evidence="1">
    <location>
        <begin position="1"/>
        <end position="17"/>
    </location>
</feature>